<dbReference type="AlphaFoldDB" id="A0A1Y3B4A6"/>
<keyword evidence="2" id="KW-1185">Reference proteome</keyword>
<comment type="caution">
    <text evidence="1">The sequence shown here is derived from an EMBL/GenBank/DDBJ whole genome shotgun (WGS) entry which is preliminary data.</text>
</comment>
<dbReference type="EMBL" id="MUJZ01040908">
    <property type="protein sequence ID" value="OTF75660.1"/>
    <property type="molecule type" value="Genomic_DNA"/>
</dbReference>
<organism evidence="1 2">
    <name type="scientific">Euroglyphus maynei</name>
    <name type="common">Mayne's house dust mite</name>
    <dbReference type="NCBI Taxonomy" id="6958"/>
    <lineage>
        <taxon>Eukaryota</taxon>
        <taxon>Metazoa</taxon>
        <taxon>Ecdysozoa</taxon>
        <taxon>Arthropoda</taxon>
        <taxon>Chelicerata</taxon>
        <taxon>Arachnida</taxon>
        <taxon>Acari</taxon>
        <taxon>Acariformes</taxon>
        <taxon>Sarcoptiformes</taxon>
        <taxon>Astigmata</taxon>
        <taxon>Psoroptidia</taxon>
        <taxon>Analgoidea</taxon>
        <taxon>Pyroglyphidae</taxon>
        <taxon>Pyroglyphinae</taxon>
        <taxon>Euroglyphus</taxon>
    </lineage>
</organism>
<proteinExistence type="predicted"/>
<gene>
    <name evidence="1" type="ORF">BLA29_009932</name>
</gene>
<evidence type="ECO:0000313" key="2">
    <source>
        <dbReference type="Proteomes" id="UP000194236"/>
    </source>
</evidence>
<accession>A0A1Y3B4A6</accession>
<reference evidence="1 2" key="1">
    <citation type="submission" date="2017-03" db="EMBL/GenBank/DDBJ databases">
        <title>Genome Survey of Euroglyphus maynei.</title>
        <authorList>
            <person name="Arlian L.G."/>
            <person name="Morgan M.S."/>
            <person name="Rider S.D."/>
        </authorList>
    </citation>
    <scope>NUCLEOTIDE SEQUENCE [LARGE SCALE GENOMIC DNA]</scope>
    <source>
        <strain evidence="1">Arlian Lab</strain>
        <tissue evidence="1">Whole body</tissue>
    </source>
</reference>
<evidence type="ECO:0000313" key="1">
    <source>
        <dbReference type="EMBL" id="OTF75660.1"/>
    </source>
</evidence>
<sequence>MKRISKAGEASVTTVTNALDLKWQRATKETDPLTLTPQRLALLMPDIFVFAMRHCTGGINASVPWPFKMQAGASLTIENETMKECGRFGGFNLTYVVGGRKDKKGSAESAIRFFDAGFNSQYIGEEKRLRFWYTVYSRWPEEWENLLSQITYHANLFGVIRSECGIAQVPKPDLGSSLASMFLSKGWQYPLNQMMPPVIKTHSVNGINSSDNNNNKL</sequence>
<name>A0A1Y3B4A6_EURMA</name>
<dbReference type="Proteomes" id="UP000194236">
    <property type="component" value="Unassembled WGS sequence"/>
</dbReference>
<protein>
    <submittedName>
        <fullName evidence="1">Uncharacterized protein</fullName>
    </submittedName>
</protein>